<evidence type="ECO:0000256" key="1">
    <source>
        <dbReference type="SAM" id="MobiDB-lite"/>
    </source>
</evidence>
<dbReference type="PANTHER" id="PTHR12243:SF60">
    <property type="entry name" value="SI:CH211-15D5.12-RELATED"/>
    <property type="match status" value="1"/>
</dbReference>
<evidence type="ECO:0000259" key="2">
    <source>
        <dbReference type="PROSITE" id="PS51029"/>
    </source>
</evidence>
<feature type="region of interest" description="Disordered" evidence="1">
    <location>
        <begin position="106"/>
        <end position="162"/>
    </location>
</feature>
<proteinExistence type="predicted"/>
<gene>
    <name evidence="3" type="primary">LOC114338403</name>
</gene>
<evidence type="ECO:0000313" key="3">
    <source>
        <dbReference type="RefSeq" id="XP_028144798.1"/>
    </source>
</evidence>
<feature type="compositionally biased region" description="Low complexity" evidence="1">
    <location>
        <begin position="128"/>
        <end position="147"/>
    </location>
</feature>
<dbReference type="SMART" id="SM00595">
    <property type="entry name" value="MADF"/>
    <property type="match status" value="1"/>
</dbReference>
<dbReference type="Pfam" id="PF10545">
    <property type="entry name" value="MADF_DNA_bdg"/>
    <property type="match status" value="1"/>
</dbReference>
<dbReference type="PROSITE" id="PS51029">
    <property type="entry name" value="MADF"/>
    <property type="match status" value="1"/>
</dbReference>
<feature type="domain" description="MADF" evidence="2">
    <location>
        <begin position="9"/>
        <end position="96"/>
    </location>
</feature>
<name>A0A6P7GI16_DIAVI</name>
<dbReference type="InterPro" id="IPR006578">
    <property type="entry name" value="MADF-dom"/>
</dbReference>
<reference evidence="3" key="1">
    <citation type="submission" date="2025-08" db="UniProtKB">
        <authorList>
            <consortium name="RefSeq"/>
        </authorList>
    </citation>
    <scope>IDENTIFICATION</scope>
    <source>
        <tissue evidence="3">Whole insect</tissue>
    </source>
</reference>
<dbReference type="GO" id="GO:0006357">
    <property type="term" value="P:regulation of transcription by RNA polymerase II"/>
    <property type="evidence" value="ECO:0007669"/>
    <property type="project" value="TreeGrafter"/>
</dbReference>
<protein>
    <submittedName>
        <fullName evidence="3">Uncharacterized protein LOC114338403</fullName>
    </submittedName>
</protein>
<dbReference type="InParanoid" id="A0A6P7GI16"/>
<organism evidence="3">
    <name type="scientific">Diabrotica virgifera virgifera</name>
    <name type="common">western corn rootworm</name>
    <dbReference type="NCBI Taxonomy" id="50390"/>
    <lineage>
        <taxon>Eukaryota</taxon>
        <taxon>Metazoa</taxon>
        <taxon>Ecdysozoa</taxon>
        <taxon>Arthropoda</taxon>
        <taxon>Hexapoda</taxon>
        <taxon>Insecta</taxon>
        <taxon>Pterygota</taxon>
        <taxon>Neoptera</taxon>
        <taxon>Endopterygota</taxon>
        <taxon>Coleoptera</taxon>
        <taxon>Polyphaga</taxon>
        <taxon>Cucujiformia</taxon>
        <taxon>Chrysomeloidea</taxon>
        <taxon>Chrysomelidae</taxon>
        <taxon>Galerucinae</taxon>
        <taxon>Diabroticina</taxon>
        <taxon>Diabroticites</taxon>
        <taxon>Diabrotica</taxon>
    </lineage>
</organism>
<dbReference type="GO" id="GO:0005634">
    <property type="term" value="C:nucleus"/>
    <property type="evidence" value="ECO:0007669"/>
    <property type="project" value="TreeGrafter"/>
</dbReference>
<sequence length="185" mass="21485">MRMADQILKFVQLIENYQCLYNNTLQEYSRKDVTEKAWSAVARQIQWSEADCKEKWKNIRNGFVRSLKPSPSGSSAKAKKPYYLHDVMQFVLPYIRPVQHLENTGNISLPDTEVLTQPDEDESSQVLPNENIPENNTEENNNTSVIESSKRVRETISSHRKKNKCIRQGDVVDQAVLQYVNQKKR</sequence>
<dbReference type="GO" id="GO:0005667">
    <property type="term" value="C:transcription regulator complex"/>
    <property type="evidence" value="ECO:0007669"/>
    <property type="project" value="TreeGrafter"/>
</dbReference>
<feature type="compositionally biased region" description="Basic and acidic residues" evidence="1">
    <location>
        <begin position="148"/>
        <end position="157"/>
    </location>
</feature>
<accession>A0A6P7GI16</accession>
<dbReference type="RefSeq" id="XP_028144798.1">
    <property type="nucleotide sequence ID" value="XM_028288997.1"/>
</dbReference>
<dbReference type="InterPro" id="IPR039353">
    <property type="entry name" value="TF_Adf1"/>
</dbReference>
<dbReference type="AlphaFoldDB" id="A0A6P7GI16"/>
<dbReference type="PANTHER" id="PTHR12243">
    <property type="entry name" value="MADF DOMAIN TRANSCRIPTION FACTOR"/>
    <property type="match status" value="1"/>
</dbReference>